<name>A0ABP9F5G6_9PSEU</name>
<evidence type="ECO:0000313" key="1">
    <source>
        <dbReference type="EMBL" id="GAA4893162.1"/>
    </source>
</evidence>
<protein>
    <submittedName>
        <fullName evidence="1">Uncharacterized protein</fullName>
    </submittedName>
</protein>
<comment type="caution">
    <text evidence="1">The sequence shown here is derived from an EMBL/GenBank/DDBJ whole genome shotgun (WGS) entry which is preliminary data.</text>
</comment>
<dbReference type="EMBL" id="BAABHQ010000023">
    <property type="protein sequence ID" value="GAA4893162.1"/>
    <property type="molecule type" value="Genomic_DNA"/>
</dbReference>
<dbReference type="Proteomes" id="UP001500457">
    <property type="component" value="Unassembled WGS sequence"/>
</dbReference>
<reference evidence="2" key="1">
    <citation type="journal article" date="2019" name="Int. J. Syst. Evol. Microbiol.">
        <title>The Global Catalogue of Microorganisms (GCM) 10K type strain sequencing project: providing services to taxonomists for standard genome sequencing and annotation.</title>
        <authorList>
            <consortium name="The Broad Institute Genomics Platform"/>
            <consortium name="The Broad Institute Genome Sequencing Center for Infectious Disease"/>
            <person name="Wu L."/>
            <person name="Ma J."/>
        </authorList>
    </citation>
    <scope>NUCLEOTIDE SEQUENCE [LARGE SCALE GENOMIC DNA]</scope>
    <source>
        <strain evidence="2">JCM 17983</strain>
    </source>
</reference>
<keyword evidence="2" id="KW-1185">Reference proteome</keyword>
<organism evidence="1 2">
    <name type="scientific">Actinomycetospora straminea</name>
    <dbReference type="NCBI Taxonomy" id="663607"/>
    <lineage>
        <taxon>Bacteria</taxon>
        <taxon>Bacillati</taxon>
        <taxon>Actinomycetota</taxon>
        <taxon>Actinomycetes</taxon>
        <taxon>Pseudonocardiales</taxon>
        <taxon>Pseudonocardiaceae</taxon>
        <taxon>Actinomycetospora</taxon>
    </lineage>
</organism>
<dbReference type="RefSeq" id="WP_274234683.1">
    <property type="nucleotide sequence ID" value="NZ_BAABHQ010000023.1"/>
</dbReference>
<evidence type="ECO:0000313" key="2">
    <source>
        <dbReference type="Proteomes" id="UP001500457"/>
    </source>
</evidence>
<sequence>MDVTQSDISGIPAANVRVSQRSFVALWRAANALDAEAGKQASTDWYAGAVALTCRWLATAPARTVRGGGLVRAPATRRRVLAYEELIEEEYLAAQSLEQRRPDLAARPGWCEGVRATLRWAWRAEGPPPLELPATVEFDALDHTSA</sequence>
<gene>
    <name evidence="1" type="ORF">GCM10023203_54070</name>
</gene>
<proteinExistence type="predicted"/>
<accession>A0ABP9F5G6</accession>